<name>A0A7J8CZV4_MOLMO</name>
<keyword evidence="2" id="KW-1185">Reference proteome</keyword>
<reference evidence="1 2" key="1">
    <citation type="journal article" date="2020" name="Nature">
        <title>Six reference-quality genomes reveal evolution of bat adaptations.</title>
        <authorList>
            <person name="Jebb D."/>
            <person name="Huang Z."/>
            <person name="Pippel M."/>
            <person name="Hughes G.M."/>
            <person name="Lavrichenko K."/>
            <person name="Devanna P."/>
            <person name="Winkler S."/>
            <person name="Jermiin L.S."/>
            <person name="Skirmuntt E.C."/>
            <person name="Katzourakis A."/>
            <person name="Burkitt-Gray L."/>
            <person name="Ray D.A."/>
            <person name="Sullivan K.A.M."/>
            <person name="Roscito J.G."/>
            <person name="Kirilenko B.M."/>
            <person name="Davalos L.M."/>
            <person name="Corthals A.P."/>
            <person name="Power M.L."/>
            <person name="Jones G."/>
            <person name="Ransome R.D."/>
            <person name="Dechmann D.K.N."/>
            <person name="Locatelli A.G."/>
            <person name="Puechmaille S.J."/>
            <person name="Fedrigo O."/>
            <person name="Jarvis E.D."/>
            <person name="Hiller M."/>
            <person name="Vernes S.C."/>
            <person name="Myers E.W."/>
            <person name="Teeling E.C."/>
        </authorList>
    </citation>
    <scope>NUCLEOTIDE SEQUENCE [LARGE SCALE GENOMIC DNA]</scope>
    <source>
        <strain evidence="1">MMolMol1</strain>
        <tissue evidence="1">Muscle</tissue>
    </source>
</reference>
<protein>
    <submittedName>
        <fullName evidence="1">Uncharacterized protein</fullName>
    </submittedName>
</protein>
<dbReference type="Proteomes" id="UP000550707">
    <property type="component" value="Unassembled WGS sequence"/>
</dbReference>
<dbReference type="InParanoid" id="A0A7J8CZV4"/>
<evidence type="ECO:0000313" key="1">
    <source>
        <dbReference type="EMBL" id="KAF6416286.1"/>
    </source>
</evidence>
<accession>A0A7J8CZV4</accession>
<dbReference type="EMBL" id="JACASF010000019">
    <property type="protein sequence ID" value="KAF6416286.1"/>
    <property type="molecule type" value="Genomic_DNA"/>
</dbReference>
<gene>
    <name evidence="1" type="ORF">HJG59_009537</name>
</gene>
<proteinExistence type="predicted"/>
<comment type="caution">
    <text evidence="1">The sequence shown here is derived from an EMBL/GenBank/DDBJ whole genome shotgun (WGS) entry which is preliminary data.</text>
</comment>
<evidence type="ECO:0000313" key="2">
    <source>
        <dbReference type="Proteomes" id="UP000550707"/>
    </source>
</evidence>
<sequence>MCSSLSCFCQLLPRVFFDTEINSLSPCCGQGFALETVGIQSYMYETHIWALGAKRRVKAKYDVVVPWKRRGRQEVLRDFRKHAMRMSHRKWCPSSGLCCSLSQPPTQTTTDMKNGKNLPLKMNARI</sequence>
<dbReference type="AlphaFoldDB" id="A0A7J8CZV4"/>
<organism evidence="1 2">
    <name type="scientific">Molossus molossus</name>
    <name type="common">Pallas' mastiff bat</name>
    <name type="synonym">Vespertilio molossus</name>
    <dbReference type="NCBI Taxonomy" id="27622"/>
    <lineage>
        <taxon>Eukaryota</taxon>
        <taxon>Metazoa</taxon>
        <taxon>Chordata</taxon>
        <taxon>Craniata</taxon>
        <taxon>Vertebrata</taxon>
        <taxon>Euteleostomi</taxon>
        <taxon>Mammalia</taxon>
        <taxon>Eutheria</taxon>
        <taxon>Laurasiatheria</taxon>
        <taxon>Chiroptera</taxon>
        <taxon>Yangochiroptera</taxon>
        <taxon>Molossidae</taxon>
        <taxon>Molossus</taxon>
    </lineage>
</organism>